<feature type="transmembrane region" description="Helical" evidence="2">
    <location>
        <begin position="67"/>
        <end position="87"/>
    </location>
</feature>
<organism evidence="3 4">
    <name type="scientific">Petrolisthes cinctipes</name>
    <name type="common">Flat porcelain crab</name>
    <dbReference type="NCBI Taxonomy" id="88211"/>
    <lineage>
        <taxon>Eukaryota</taxon>
        <taxon>Metazoa</taxon>
        <taxon>Ecdysozoa</taxon>
        <taxon>Arthropoda</taxon>
        <taxon>Crustacea</taxon>
        <taxon>Multicrustacea</taxon>
        <taxon>Malacostraca</taxon>
        <taxon>Eumalacostraca</taxon>
        <taxon>Eucarida</taxon>
        <taxon>Decapoda</taxon>
        <taxon>Pleocyemata</taxon>
        <taxon>Anomura</taxon>
        <taxon>Galatheoidea</taxon>
        <taxon>Porcellanidae</taxon>
        <taxon>Petrolisthes</taxon>
    </lineage>
</organism>
<comment type="caution">
    <text evidence="3">The sequence shown here is derived from an EMBL/GenBank/DDBJ whole genome shotgun (WGS) entry which is preliminary data.</text>
</comment>
<keyword evidence="4" id="KW-1185">Reference proteome</keyword>
<dbReference type="EMBL" id="JAWQEG010005564">
    <property type="protein sequence ID" value="KAK3857605.1"/>
    <property type="molecule type" value="Genomic_DNA"/>
</dbReference>
<dbReference type="AlphaFoldDB" id="A0AAE1BZF3"/>
<gene>
    <name evidence="3" type="ORF">Pcinc_036150</name>
</gene>
<feature type="compositionally biased region" description="Basic residues" evidence="1">
    <location>
        <begin position="1"/>
        <end position="11"/>
    </location>
</feature>
<sequence>MTHRQTQKKIRSFSPDRMRRPEPLIQQVPTTNAASTNIDDNVGMTVIMPQEFFTHTESMLYDSCNTFLILSAVLGVVVVAAGCLLCLMTSRVHKMAALAQTTTLDTVIKDHHKKYGLRDFLQPPFQ</sequence>
<dbReference type="Proteomes" id="UP001286313">
    <property type="component" value="Unassembled WGS sequence"/>
</dbReference>
<evidence type="ECO:0000313" key="4">
    <source>
        <dbReference type="Proteomes" id="UP001286313"/>
    </source>
</evidence>
<keyword evidence="2" id="KW-0812">Transmembrane</keyword>
<evidence type="ECO:0000256" key="2">
    <source>
        <dbReference type="SAM" id="Phobius"/>
    </source>
</evidence>
<feature type="region of interest" description="Disordered" evidence="1">
    <location>
        <begin position="1"/>
        <end position="20"/>
    </location>
</feature>
<accession>A0AAE1BZF3</accession>
<keyword evidence="2" id="KW-1133">Transmembrane helix</keyword>
<proteinExistence type="predicted"/>
<name>A0AAE1BZF3_PETCI</name>
<evidence type="ECO:0000313" key="3">
    <source>
        <dbReference type="EMBL" id="KAK3857605.1"/>
    </source>
</evidence>
<evidence type="ECO:0000256" key="1">
    <source>
        <dbReference type="SAM" id="MobiDB-lite"/>
    </source>
</evidence>
<protein>
    <submittedName>
        <fullName evidence="3">Uncharacterized protein</fullName>
    </submittedName>
</protein>
<keyword evidence="2" id="KW-0472">Membrane</keyword>
<reference evidence="3" key="1">
    <citation type="submission" date="2023-10" db="EMBL/GenBank/DDBJ databases">
        <title>Genome assemblies of two species of porcelain crab, Petrolisthes cinctipes and Petrolisthes manimaculis (Anomura: Porcellanidae).</title>
        <authorList>
            <person name="Angst P."/>
        </authorList>
    </citation>
    <scope>NUCLEOTIDE SEQUENCE</scope>
    <source>
        <strain evidence="3">PB745_01</strain>
        <tissue evidence="3">Gill</tissue>
    </source>
</reference>